<feature type="signal peptide" evidence="2">
    <location>
        <begin position="1"/>
        <end position="17"/>
    </location>
</feature>
<organism evidence="4 5">
    <name type="scientific">Triplophysa rosa</name>
    <name type="common">Cave loach</name>
    <dbReference type="NCBI Taxonomy" id="992332"/>
    <lineage>
        <taxon>Eukaryota</taxon>
        <taxon>Metazoa</taxon>
        <taxon>Chordata</taxon>
        <taxon>Craniata</taxon>
        <taxon>Vertebrata</taxon>
        <taxon>Euteleostomi</taxon>
        <taxon>Actinopterygii</taxon>
        <taxon>Neopterygii</taxon>
        <taxon>Teleostei</taxon>
        <taxon>Ostariophysi</taxon>
        <taxon>Cypriniformes</taxon>
        <taxon>Nemacheilidae</taxon>
        <taxon>Triplophysa</taxon>
    </lineage>
</organism>
<accession>A0A9W7T447</accession>
<dbReference type="CDD" id="cd00096">
    <property type="entry name" value="Ig"/>
    <property type="match status" value="1"/>
</dbReference>
<keyword evidence="5" id="KW-1185">Reference proteome</keyword>
<dbReference type="FunFam" id="2.60.40.10:FF:002431">
    <property type="entry name" value="Si:ch211-222k6.3"/>
    <property type="match status" value="1"/>
</dbReference>
<keyword evidence="2" id="KW-0732">Signal</keyword>
<protein>
    <recommendedName>
        <fullName evidence="3">Ig-like domain-containing protein</fullName>
    </recommendedName>
</protein>
<evidence type="ECO:0000259" key="3">
    <source>
        <dbReference type="PROSITE" id="PS50835"/>
    </source>
</evidence>
<feature type="chain" id="PRO_5040904212" description="Ig-like domain-containing protein" evidence="2">
    <location>
        <begin position="18"/>
        <end position="380"/>
    </location>
</feature>
<dbReference type="InterPro" id="IPR007110">
    <property type="entry name" value="Ig-like_dom"/>
</dbReference>
<dbReference type="AlphaFoldDB" id="A0A9W7T447"/>
<evidence type="ECO:0000313" key="5">
    <source>
        <dbReference type="Proteomes" id="UP001059041"/>
    </source>
</evidence>
<reference evidence="4" key="1">
    <citation type="submission" date="2021-02" db="EMBL/GenBank/DDBJ databases">
        <title>Comparative genomics reveals that relaxation of natural selection precedes convergent phenotypic evolution of cavefish.</title>
        <authorList>
            <person name="Peng Z."/>
        </authorList>
    </citation>
    <scope>NUCLEOTIDE SEQUENCE</scope>
    <source>
        <tissue evidence="4">Muscle</tissue>
    </source>
</reference>
<sequence>MYFEFVLCCLYFTGVFGDEVKSVSVMEGESLTLHTEDTEIKRHVEIMWKYGPREMLIAEVDRRVPSFSTYNGDHERFKDRLKLDYQTGDLTIRDIRQDHSGLYKVQVISNRVSHKKYNVIVYARLPVPVISRDSSQCSSSGSLSSKCVVLCSVMNVTHVSLSWYKENSLLSSISVSDLNIRLSLPLEVEYQDTNTYRCVINNPITNHTQHLNSTQLCHPSSACLPVPVISRDSSQCSSVSNCSLSCSVLNVTDVSLSWYKGNHLLFSTSVSDLNIRLSLPLEVEYQDTNPYSCVVNNSVKSQTQHVSPDVCRPCSDRVHCCGFTEAVIRLVISTLVGVATVAVLVYDVRSSGDGQKRSQSPQSNAVESHALTSVLETNAQ</sequence>
<dbReference type="InterPro" id="IPR013783">
    <property type="entry name" value="Ig-like_fold"/>
</dbReference>
<dbReference type="Gene3D" id="2.60.40.10">
    <property type="entry name" value="Immunoglobulins"/>
    <property type="match status" value="3"/>
</dbReference>
<evidence type="ECO:0000313" key="4">
    <source>
        <dbReference type="EMBL" id="KAI7791218.1"/>
    </source>
</evidence>
<evidence type="ECO:0000256" key="2">
    <source>
        <dbReference type="SAM" id="SignalP"/>
    </source>
</evidence>
<dbReference type="PROSITE" id="PS50835">
    <property type="entry name" value="IG_LIKE"/>
    <property type="match status" value="2"/>
</dbReference>
<comment type="caution">
    <text evidence="4">The sequence shown here is derived from an EMBL/GenBank/DDBJ whole genome shotgun (WGS) entry which is preliminary data.</text>
</comment>
<feature type="domain" description="Ig-like" evidence="3">
    <location>
        <begin position="219"/>
        <end position="307"/>
    </location>
</feature>
<feature type="region of interest" description="Disordered" evidence="1">
    <location>
        <begin position="351"/>
        <end position="380"/>
    </location>
</feature>
<dbReference type="InterPro" id="IPR013106">
    <property type="entry name" value="Ig_V-set"/>
</dbReference>
<feature type="domain" description="Ig-like" evidence="3">
    <location>
        <begin position="126"/>
        <end position="217"/>
    </location>
</feature>
<feature type="compositionally biased region" description="Polar residues" evidence="1">
    <location>
        <begin position="357"/>
        <end position="380"/>
    </location>
</feature>
<dbReference type="InterPro" id="IPR003599">
    <property type="entry name" value="Ig_sub"/>
</dbReference>
<gene>
    <name evidence="4" type="ORF">IRJ41_012798</name>
</gene>
<dbReference type="InterPro" id="IPR036179">
    <property type="entry name" value="Ig-like_dom_sf"/>
</dbReference>
<dbReference type="OrthoDB" id="8741746at2759"/>
<dbReference type="SMART" id="SM00409">
    <property type="entry name" value="IG"/>
    <property type="match status" value="1"/>
</dbReference>
<dbReference type="Pfam" id="PF07686">
    <property type="entry name" value="V-set"/>
    <property type="match status" value="1"/>
</dbReference>
<dbReference type="Proteomes" id="UP001059041">
    <property type="component" value="Linkage Group LG25"/>
</dbReference>
<dbReference type="EMBL" id="JAFHDT010000025">
    <property type="protein sequence ID" value="KAI7791218.1"/>
    <property type="molecule type" value="Genomic_DNA"/>
</dbReference>
<dbReference type="PANTHER" id="PTHR21063:SF4">
    <property type="entry name" value="CD48 ANTIGEN-RELATED"/>
    <property type="match status" value="1"/>
</dbReference>
<proteinExistence type="predicted"/>
<evidence type="ECO:0000256" key="1">
    <source>
        <dbReference type="SAM" id="MobiDB-lite"/>
    </source>
</evidence>
<dbReference type="PANTHER" id="PTHR21063">
    <property type="entry name" value="LFA-3"/>
    <property type="match status" value="1"/>
</dbReference>
<name>A0A9W7T447_TRIRA</name>
<dbReference type="SUPFAM" id="SSF48726">
    <property type="entry name" value="Immunoglobulin"/>
    <property type="match status" value="3"/>
</dbReference>